<keyword evidence="3 5" id="KW-1133">Transmembrane helix</keyword>
<organism evidence="6 7">
    <name type="scientific">Micromonospora inositola</name>
    <dbReference type="NCBI Taxonomy" id="47865"/>
    <lineage>
        <taxon>Bacteria</taxon>
        <taxon>Bacillati</taxon>
        <taxon>Actinomycetota</taxon>
        <taxon>Actinomycetes</taxon>
        <taxon>Micromonosporales</taxon>
        <taxon>Micromonosporaceae</taxon>
        <taxon>Micromonospora</taxon>
    </lineage>
</organism>
<evidence type="ECO:0000313" key="6">
    <source>
        <dbReference type="EMBL" id="SCG66080.1"/>
    </source>
</evidence>
<dbReference type="GO" id="GO:0016020">
    <property type="term" value="C:membrane"/>
    <property type="evidence" value="ECO:0007669"/>
    <property type="project" value="UniProtKB-SubCell"/>
</dbReference>
<dbReference type="Pfam" id="PF13564">
    <property type="entry name" value="DoxX_2"/>
    <property type="match status" value="1"/>
</dbReference>
<evidence type="ECO:0000256" key="3">
    <source>
        <dbReference type="ARBA" id="ARBA00022989"/>
    </source>
</evidence>
<evidence type="ECO:0000256" key="2">
    <source>
        <dbReference type="ARBA" id="ARBA00022692"/>
    </source>
</evidence>
<keyword evidence="2 5" id="KW-0812">Transmembrane</keyword>
<keyword evidence="4 5" id="KW-0472">Membrane</keyword>
<accession>A0A1C5J666</accession>
<evidence type="ECO:0000256" key="5">
    <source>
        <dbReference type="SAM" id="Phobius"/>
    </source>
</evidence>
<dbReference type="AlphaFoldDB" id="A0A1C5J666"/>
<reference evidence="7" key="1">
    <citation type="submission" date="2016-06" db="EMBL/GenBank/DDBJ databases">
        <authorList>
            <person name="Varghese N."/>
            <person name="Submissions Spin"/>
        </authorList>
    </citation>
    <scope>NUCLEOTIDE SEQUENCE [LARGE SCALE GENOMIC DNA]</scope>
    <source>
        <strain evidence="7">DSM 43819</strain>
    </source>
</reference>
<feature type="transmembrane region" description="Helical" evidence="5">
    <location>
        <begin position="54"/>
        <end position="84"/>
    </location>
</feature>
<keyword evidence="7" id="KW-1185">Reference proteome</keyword>
<feature type="transmembrane region" description="Helical" evidence="5">
    <location>
        <begin position="96"/>
        <end position="116"/>
    </location>
</feature>
<dbReference type="RefSeq" id="WP_089013719.1">
    <property type="nucleotide sequence ID" value="NZ_LT607754.1"/>
</dbReference>
<sequence>MTLAAAILAVLLALVFLALGTAKILALQPMRELAAEAGFSVAAYRRIGLLEVAAVIGLLVGLFQPLIGALAGAGLLLLLAGAIVVHLRKGDGPRKYALAVVCGLLVATYLVLQLLAAQ</sequence>
<dbReference type="EMBL" id="LT607754">
    <property type="protein sequence ID" value="SCG66080.1"/>
    <property type="molecule type" value="Genomic_DNA"/>
</dbReference>
<dbReference type="OrthoDB" id="5197053at2"/>
<proteinExistence type="predicted"/>
<protein>
    <submittedName>
        <fullName evidence="6">DoxX-like family protein</fullName>
    </submittedName>
</protein>
<comment type="subcellular location">
    <subcellularLocation>
        <location evidence="1">Membrane</location>
        <topology evidence="1">Multi-pass membrane protein</topology>
    </subcellularLocation>
</comment>
<name>A0A1C5J666_9ACTN</name>
<evidence type="ECO:0000256" key="1">
    <source>
        <dbReference type="ARBA" id="ARBA00004141"/>
    </source>
</evidence>
<evidence type="ECO:0000313" key="7">
    <source>
        <dbReference type="Proteomes" id="UP000198221"/>
    </source>
</evidence>
<evidence type="ECO:0000256" key="4">
    <source>
        <dbReference type="ARBA" id="ARBA00023136"/>
    </source>
</evidence>
<gene>
    <name evidence="6" type="ORF">GA0070613_4097</name>
</gene>
<dbReference type="Proteomes" id="UP000198221">
    <property type="component" value="Chromosome I"/>
</dbReference>
<dbReference type="InterPro" id="IPR032808">
    <property type="entry name" value="DoxX"/>
</dbReference>